<dbReference type="AlphaFoldDB" id="A0A0D0BFL2"/>
<keyword evidence="1" id="KW-1133">Transmembrane helix</keyword>
<feature type="transmembrane region" description="Helical" evidence="1">
    <location>
        <begin position="116"/>
        <end position="136"/>
    </location>
</feature>
<feature type="transmembrane region" description="Helical" evidence="1">
    <location>
        <begin position="46"/>
        <end position="64"/>
    </location>
</feature>
<evidence type="ECO:0000259" key="2">
    <source>
        <dbReference type="Pfam" id="PF20151"/>
    </source>
</evidence>
<evidence type="ECO:0000313" key="4">
    <source>
        <dbReference type="Proteomes" id="UP000053593"/>
    </source>
</evidence>
<dbReference type="EMBL" id="KN834766">
    <property type="protein sequence ID" value="KIK62670.1"/>
    <property type="molecule type" value="Genomic_DNA"/>
</dbReference>
<feature type="domain" description="DUF6533" evidence="2">
    <location>
        <begin position="16"/>
        <end position="53"/>
    </location>
</feature>
<protein>
    <recommendedName>
        <fullName evidence="2">DUF6533 domain-containing protein</fullName>
    </recommendedName>
</protein>
<reference evidence="3 4" key="1">
    <citation type="submission" date="2014-04" db="EMBL/GenBank/DDBJ databases">
        <title>Evolutionary Origins and Diversification of the Mycorrhizal Mutualists.</title>
        <authorList>
            <consortium name="DOE Joint Genome Institute"/>
            <consortium name="Mycorrhizal Genomics Consortium"/>
            <person name="Kohler A."/>
            <person name="Kuo A."/>
            <person name="Nagy L.G."/>
            <person name="Floudas D."/>
            <person name="Copeland A."/>
            <person name="Barry K.W."/>
            <person name="Cichocki N."/>
            <person name="Veneault-Fourrey C."/>
            <person name="LaButti K."/>
            <person name="Lindquist E.A."/>
            <person name="Lipzen A."/>
            <person name="Lundell T."/>
            <person name="Morin E."/>
            <person name="Murat C."/>
            <person name="Riley R."/>
            <person name="Ohm R."/>
            <person name="Sun H."/>
            <person name="Tunlid A."/>
            <person name="Henrissat B."/>
            <person name="Grigoriev I.V."/>
            <person name="Hibbett D.S."/>
            <person name="Martin F."/>
        </authorList>
    </citation>
    <scope>NUCLEOTIDE SEQUENCE [LARGE SCALE GENOMIC DNA]</scope>
    <source>
        <strain evidence="3 4">FD-317 M1</strain>
    </source>
</reference>
<keyword evidence="1" id="KW-0472">Membrane</keyword>
<gene>
    <name evidence="3" type="ORF">GYMLUDRAFT_41586</name>
</gene>
<evidence type="ECO:0000256" key="1">
    <source>
        <dbReference type="SAM" id="Phobius"/>
    </source>
</evidence>
<keyword evidence="4" id="KW-1185">Reference proteome</keyword>
<dbReference type="Pfam" id="PF20151">
    <property type="entry name" value="DUF6533"/>
    <property type="match status" value="1"/>
</dbReference>
<sequence>MKVRLGASVLGLLLTGCDLVLTRKQELEYVWKRPFQLTLVRGLFVLSRYMAIIIHIADIALASFMTPRIDELKQNPGHLCLSMVIFRLVSCQSMLLILHLILMLRVFALYNQSLPVGIFLLILIVVGFAGLTVGMVRGFTRAKIKFTAFCSPKISVANRWKNPILYLACGEIVIQLILLGLAWKRIFWDFRRIKSFRPALISVLNRDGLRTFAGIAVALVAISVAVSKRGGTPAVFIFPLLITFISISGTRTILNLQALSHEATLSRSTPEPNREMELTTVNLTRWEEPWSTTTFLDVEQ</sequence>
<name>A0A0D0BFL2_9AGAR</name>
<proteinExistence type="predicted"/>
<dbReference type="HOGENOM" id="CLU_035509_10_4_1"/>
<evidence type="ECO:0000313" key="3">
    <source>
        <dbReference type="EMBL" id="KIK62670.1"/>
    </source>
</evidence>
<dbReference type="Proteomes" id="UP000053593">
    <property type="component" value="Unassembled WGS sequence"/>
</dbReference>
<feature type="transmembrane region" description="Helical" evidence="1">
    <location>
        <begin position="234"/>
        <end position="254"/>
    </location>
</feature>
<keyword evidence="1" id="KW-0812">Transmembrane</keyword>
<organism evidence="3 4">
    <name type="scientific">Collybiopsis luxurians FD-317 M1</name>
    <dbReference type="NCBI Taxonomy" id="944289"/>
    <lineage>
        <taxon>Eukaryota</taxon>
        <taxon>Fungi</taxon>
        <taxon>Dikarya</taxon>
        <taxon>Basidiomycota</taxon>
        <taxon>Agaricomycotina</taxon>
        <taxon>Agaricomycetes</taxon>
        <taxon>Agaricomycetidae</taxon>
        <taxon>Agaricales</taxon>
        <taxon>Marasmiineae</taxon>
        <taxon>Omphalotaceae</taxon>
        <taxon>Collybiopsis</taxon>
        <taxon>Collybiopsis luxurians</taxon>
    </lineage>
</organism>
<accession>A0A0D0BFL2</accession>
<dbReference type="InterPro" id="IPR045340">
    <property type="entry name" value="DUF6533"/>
</dbReference>
<feature type="transmembrane region" description="Helical" evidence="1">
    <location>
        <begin position="85"/>
        <end position="110"/>
    </location>
</feature>
<dbReference type="OrthoDB" id="3020506at2759"/>
<feature type="transmembrane region" description="Helical" evidence="1">
    <location>
        <begin position="208"/>
        <end position="227"/>
    </location>
</feature>
<feature type="transmembrane region" description="Helical" evidence="1">
    <location>
        <begin position="164"/>
        <end position="188"/>
    </location>
</feature>
<dbReference type="PROSITE" id="PS51257">
    <property type="entry name" value="PROKAR_LIPOPROTEIN"/>
    <property type="match status" value="1"/>
</dbReference>